<feature type="region of interest" description="Disordered" evidence="1">
    <location>
        <begin position="264"/>
        <end position="321"/>
    </location>
</feature>
<protein>
    <recommendedName>
        <fullName evidence="2">BTB domain-containing protein</fullName>
    </recommendedName>
</protein>
<dbReference type="Gene3D" id="3.30.710.10">
    <property type="entry name" value="Potassium Channel Kv1.1, Chain A"/>
    <property type="match status" value="1"/>
</dbReference>
<dbReference type="InterPro" id="IPR000210">
    <property type="entry name" value="BTB/POZ_dom"/>
</dbReference>
<dbReference type="InterPro" id="IPR011333">
    <property type="entry name" value="SKP1/BTB/POZ_sf"/>
</dbReference>
<name>A0A9N8EKA7_9STRA</name>
<evidence type="ECO:0000259" key="2">
    <source>
        <dbReference type="PROSITE" id="PS50097"/>
    </source>
</evidence>
<dbReference type="OrthoDB" id="6246789at2759"/>
<organism evidence="3 4">
    <name type="scientific">Seminavis robusta</name>
    <dbReference type="NCBI Taxonomy" id="568900"/>
    <lineage>
        <taxon>Eukaryota</taxon>
        <taxon>Sar</taxon>
        <taxon>Stramenopiles</taxon>
        <taxon>Ochrophyta</taxon>
        <taxon>Bacillariophyta</taxon>
        <taxon>Bacillariophyceae</taxon>
        <taxon>Bacillariophycidae</taxon>
        <taxon>Naviculales</taxon>
        <taxon>Naviculaceae</taxon>
        <taxon>Seminavis</taxon>
    </lineage>
</organism>
<dbReference type="PROSITE" id="PS50097">
    <property type="entry name" value="BTB"/>
    <property type="match status" value="1"/>
</dbReference>
<comment type="caution">
    <text evidence="3">The sequence shown here is derived from an EMBL/GenBank/DDBJ whole genome shotgun (WGS) entry which is preliminary data.</text>
</comment>
<dbReference type="CDD" id="cd18186">
    <property type="entry name" value="BTB_POZ_ZBTB_KLHL-like"/>
    <property type="match status" value="1"/>
</dbReference>
<accession>A0A9N8EKA7</accession>
<feature type="domain" description="BTB" evidence="2">
    <location>
        <begin position="44"/>
        <end position="102"/>
    </location>
</feature>
<sequence>MTTSQTKEGRSHEEQSTPMSFISVTEGWAPEEEDTPRRFKSIDPDVTVVVGGTTEFFHYKSILCTCDFFDKMLSSSMKESETSKIEFPDGDPEAWLEVYKFLDPFNYIALEQPVSSLLTDENVEVLIPWFDYLGMEQHLHLCDQKLHFRIMKSHQPPSHDMWERYKDLPTYPKTKQAIIDVTKFSSHDIIRNATTTKKADFEELKKFLLDDECGEAIWSYFTSTVVNLPQGMLDDLDRKTIIASPMLQHIVGMCPKPIPRAASSWSRSVASNPPAKTQSFLDSSSDEDSSEPPRRRAPAPPPPAAARMRSFFDSDSDSDSS</sequence>
<evidence type="ECO:0000256" key="1">
    <source>
        <dbReference type="SAM" id="MobiDB-lite"/>
    </source>
</evidence>
<gene>
    <name evidence="3" type="ORF">SEMRO_1326_G263020.2</name>
</gene>
<proteinExistence type="predicted"/>
<keyword evidence="4" id="KW-1185">Reference proteome</keyword>
<evidence type="ECO:0000313" key="4">
    <source>
        <dbReference type="Proteomes" id="UP001153069"/>
    </source>
</evidence>
<evidence type="ECO:0000313" key="3">
    <source>
        <dbReference type="EMBL" id="CAB9522647.1"/>
    </source>
</evidence>
<dbReference type="Proteomes" id="UP001153069">
    <property type="component" value="Unassembled WGS sequence"/>
</dbReference>
<dbReference type="EMBL" id="CAICTM010001324">
    <property type="protein sequence ID" value="CAB9522647.1"/>
    <property type="molecule type" value="Genomic_DNA"/>
</dbReference>
<reference evidence="3" key="1">
    <citation type="submission" date="2020-06" db="EMBL/GenBank/DDBJ databases">
        <authorList>
            <consortium name="Plant Systems Biology data submission"/>
        </authorList>
    </citation>
    <scope>NUCLEOTIDE SEQUENCE</scope>
    <source>
        <strain evidence="3">D6</strain>
    </source>
</reference>
<dbReference type="SUPFAM" id="SSF54695">
    <property type="entry name" value="POZ domain"/>
    <property type="match status" value="1"/>
</dbReference>
<feature type="region of interest" description="Disordered" evidence="1">
    <location>
        <begin position="1"/>
        <end position="37"/>
    </location>
</feature>
<dbReference type="AlphaFoldDB" id="A0A9N8EKA7"/>
<dbReference type="Pfam" id="PF00651">
    <property type="entry name" value="BTB"/>
    <property type="match status" value="1"/>
</dbReference>
<dbReference type="SMART" id="SM00225">
    <property type="entry name" value="BTB"/>
    <property type="match status" value="1"/>
</dbReference>